<evidence type="ECO:0000313" key="1">
    <source>
        <dbReference type="EMBL" id="PWU24090.1"/>
    </source>
</evidence>
<dbReference type="EMBL" id="PSRQ01000013">
    <property type="protein sequence ID" value="PWU24090.1"/>
    <property type="molecule type" value="Genomic_DNA"/>
</dbReference>
<name>A0A317JQW5_9BACT</name>
<reference evidence="1 2" key="1">
    <citation type="submission" date="2018-02" db="EMBL/GenBank/DDBJ databases">
        <title>Genomic Reconstructions from Amazon Rainforest and Pasture Soil Reveal Novel Insights into the Physiology of Candidate Phyla in Tropical Sites.</title>
        <authorList>
            <person name="Kroeger M.E."/>
            <person name="Delmont T."/>
            <person name="Eren A.M."/>
            <person name="Guo J."/>
            <person name="Meyer K.M."/>
            <person name="Khan K."/>
            <person name="Rodrigues J.L.M."/>
            <person name="Bohannan B.J.M."/>
            <person name="Tringe S."/>
            <person name="Borges C.D."/>
            <person name="Tiedje J."/>
            <person name="Tsai S.M."/>
            <person name="Nusslein K."/>
        </authorList>
    </citation>
    <scope>NUCLEOTIDE SEQUENCE [LARGE SCALE GENOMIC DNA]</scope>
    <source>
        <strain evidence="1">Amazon FNV 2010 28 9</strain>
    </source>
</reference>
<organism evidence="1 2">
    <name type="scientific">Candidatus Cerribacteria bacterium 'Amazon FNV 2010 28 9'</name>
    <dbReference type="NCBI Taxonomy" id="2081795"/>
    <lineage>
        <taxon>Bacteria</taxon>
        <taxon>Candidatus Cerribacteria</taxon>
    </lineage>
</organism>
<dbReference type="AlphaFoldDB" id="A0A317JQW5"/>
<evidence type="ECO:0000313" key="2">
    <source>
        <dbReference type="Proteomes" id="UP000246104"/>
    </source>
</evidence>
<gene>
    <name evidence="1" type="ORF">C5B42_00760</name>
</gene>
<comment type="caution">
    <text evidence="1">The sequence shown here is derived from an EMBL/GenBank/DDBJ whole genome shotgun (WGS) entry which is preliminary data.</text>
</comment>
<protein>
    <submittedName>
        <fullName evidence="1">Uncharacterized protein</fullName>
    </submittedName>
</protein>
<proteinExistence type="predicted"/>
<sequence length="71" mass="7981">MITERVSLAKSPVVGNSITVLTYNQEDHLVRNENLGLRILVALEKLQAGDEVEVSVEQKTIIDVRVPKRRV</sequence>
<dbReference type="Proteomes" id="UP000246104">
    <property type="component" value="Unassembled WGS sequence"/>
</dbReference>
<accession>A0A317JQW5</accession>